<dbReference type="Proteomes" id="UP001484239">
    <property type="component" value="Unassembled WGS sequence"/>
</dbReference>
<dbReference type="RefSeq" id="WP_405280236.1">
    <property type="nucleotide sequence ID" value="NZ_CP144380.1"/>
</dbReference>
<name>A0ABU9EDK2_9BACT</name>
<organism evidence="2 3">
    <name type="scientific">Gaopeijia maritima</name>
    <dbReference type="NCBI Taxonomy" id="3119007"/>
    <lineage>
        <taxon>Bacteria</taxon>
        <taxon>Pseudomonadati</taxon>
        <taxon>Gemmatimonadota</taxon>
        <taxon>Longimicrobiia</taxon>
        <taxon>Gaopeijiales</taxon>
        <taxon>Gaopeijiaceae</taxon>
        <taxon>Gaopeijia</taxon>
    </lineage>
</organism>
<keyword evidence="1" id="KW-1133">Transmembrane helix</keyword>
<keyword evidence="3" id="KW-1185">Reference proteome</keyword>
<accession>A0ABU9EDK2</accession>
<gene>
    <name evidence="2" type="ORF">WI372_16575</name>
</gene>
<proteinExistence type="predicted"/>
<sequence length="111" mass="11705">MSAPSRRRRPLRRLKMAARSIAAGCFLGMLVGVAGVFAAGASPLPAAGALYAATVAWGVGEMAHLRERVLYRPQRPPPPHSALLWWGVRLVVVVLVSTLPAALMLGGLAAR</sequence>
<evidence type="ECO:0000313" key="2">
    <source>
        <dbReference type="EMBL" id="MEK9502611.1"/>
    </source>
</evidence>
<feature type="transmembrane region" description="Helical" evidence="1">
    <location>
        <begin position="86"/>
        <end position="110"/>
    </location>
</feature>
<reference evidence="2 3" key="1">
    <citation type="submission" date="2024-02" db="EMBL/GenBank/DDBJ databases">
        <title>A novel Gemmatimonadota bacterium.</title>
        <authorList>
            <person name="Du Z.-J."/>
            <person name="Ye Y.-Q."/>
        </authorList>
    </citation>
    <scope>NUCLEOTIDE SEQUENCE [LARGE SCALE GENOMIC DNA]</scope>
    <source>
        <strain evidence="2 3">DH-20</strain>
    </source>
</reference>
<keyword evidence="1" id="KW-0472">Membrane</keyword>
<keyword evidence="1" id="KW-0812">Transmembrane</keyword>
<evidence type="ECO:0000313" key="3">
    <source>
        <dbReference type="Proteomes" id="UP001484239"/>
    </source>
</evidence>
<dbReference type="EMBL" id="JBBHLI010000013">
    <property type="protein sequence ID" value="MEK9502611.1"/>
    <property type="molecule type" value="Genomic_DNA"/>
</dbReference>
<evidence type="ECO:0000256" key="1">
    <source>
        <dbReference type="SAM" id="Phobius"/>
    </source>
</evidence>
<protein>
    <submittedName>
        <fullName evidence="2">Uncharacterized protein</fullName>
    </submittedName>
</protein>
<comment type="caution">
    <text evidence="2">The sequence shown here is derived from an EMBL/GenBank/DDBJ whole genome shotgun (WGS) entry which is preliminary data.</text>
</comment>